<dbReference type="EMBL" id="QJKJ01011204">
    <property type="protein sequence ID" value="RDX71777.1"/>
    <property type="molecule type" value="Genomic_DNA"/>
</dbReference>
<dbReference type="AlphaFoldDB" id="A0A371F0F9"/>
<reference evidence="1" key="1">
    <citation type="submission" date="2018-05" db="EMBL/GenBank/DDBJ databases">
        <title>Draft genome of Mucuna pruriens seed.</title>
        <authorList>
            <person name="Nnadi N.E."/>
            <person name="Vos R."/>
            <person name="Hasami M.H."/>
            <person name="Devisetty U.K."/>
            <person name="Aguiy J.C."/>
        </authorList>
    </citation>
    <scope>NUCLEOTIDE SEQUENCE [LARGE SCALE GENOMIC DNA]</scope>
    <source>
        <strain evidence="1">JCA_2017</strain>
    </source>
</reference>
<dbReference type="OrthoDB" id="1433117at2759"/>
<organism evidence="1 2">
    <name type="scientific">Mucuna pruriens</name>
    <name type="common">Velvet bean</name>
    <name type="synonym">Dolichos pruriens</name>
    <dbReference type="NCBI Taxonomy" id="157652"/>
    <lineage>
        <taxon>Eukaryota</taxon>
        <taxon>Viridiplantae</taxon>
        <taxon>Streptophyta</taxon>
        <taxon>Embryophyta</taxon>
        <taxon>Tracheophyta</taxon>
        <taxon>Spermatophyta</taxon>
        <taxon>Magnoliopsida</taxon>
        <taxon>eudicotyledons</taxon>
        <taxon>Gunneridae</taxon>
        <taxon>Pentapetalae</taxon>
        <taxon>rosids</taxon>
        <taxon>fabids</taxon>
        <taxon>Fabales</taxon>
        <taxon>Fabaceae</taxon>
        <taxon>Papilionoideae</taxon>
        <taxon>50 kb inversion clade</taxon>
        <taxon>NPAAA clade</taxon>
        <taxon>indigoferoid/millettioid clade</taxon>
        <taxon>Phaseoleae</taxon>
        <taxon>Mucuna</taxon>
    </lineage>
</organism>
<comment type="caution">
    <text evidence="1">The sequence shown here is derived from an EMBL/GenBank/DDBJ whole genome shotgun (WGS) entry which is preliminary data.</text>
</comment>
<keyword evidence="2" id="KW-1185">Reference proteome</keyword>
<feature type="non-terminal residue" evidence="1">
    <location>
        <position position="1"/>
    </location>
</feature>
<evidence type="ECO:0000313" key="1">
    <source>
        <dbReference type="EMBL" id="RDX71777.1"/>
    </source>
</evidence>
<dbReference type="Proteomes" id="UP000257109">
    <property type="component" value="Unassembled WGS sequence"/>
</dbReference>
<proteinExistence type="predicted"/>
<evidence type="ECO:0000313" key="2">
    <source>
        <dbReference type="Proteomes" id="UP000257109"/>
    </source>
</evidence>
<sequence length="60" mass="7066">MQLKQGRHDVFSRKLKEQDLVLKDVLKDGASNKLTSNWERPYRIAQEVRKGAYRLEHLDG</sequence>
<name>A0A371F0F9_MUCPR</name>
<protein>
    <submittedName>
        <fullName evidence="1">Uncharacterized protein</fullName>
    </submittedName>
</protein>
<accession>A0A371F0F9</accession>
<gene>
    <name evidence="1" type="ORF">CR513_48826</name>
</gene>